<comment type="cofactor">
    <cofactor evidence="1">
        <name>thiamine diphosphate</name>
        <dbReference type="ChEBI" id="CHEBI:58937"/>
    </cofactor>
</comment>
<keyword evidence="14" id="KW-1185">Reference proteome</keyword>
<keyword evidence="5 8" id="KW-0460">Magnesium</keyword>
<evidence type="ECO:0000313" key="14">
    <source>
        <dbReference type="Proteomes" id="UP000241107"/>
    </source>
</evidence>
<dbReference type="Gene3D" id="3.40.50.970">
    <property type="match status" value="2"/>
</dbReference>
<dbReference type="FunFam" id="3.40.50.970:FF:000024">
    <property type="entry name" value="Pyruvate decarboxylase isozyme"/>
    <property type="match status" value="1"/>
</dbReference>
<dbReference type="SUPFAM" id="SSF52467">
    <property type="entry name" value="DHS-like NAD/FAD-binding domain"/>
    <property type="match status" value="1"/>
</dbReference>
<dbReference type="AlphaFoldDB" id="A0A2P7YGR0"/>
<evidence type="ECO:0000259" key="11">
    <source>
        <dbReference type="Pfam" id="PF02775"/>
    </source>
</evidence>
<dbReference type="InterPro" id="IPR012000">
    <property type="entry name" value="Thiamin_PyroP_enz_cen_dom"/>
</dbReference>
<comment type="caution">
    <text evidence="13">The sequence shown here is derived from an EMBL/GenBank/DDBJ whole genome shotgun (WGS) entry which is preliminary data.</text>
</comment>
<dbReference type="OrthoDB" id="308383at2759"/>
<evidence type="ECO:0000256" key="5">
    <source>
        <dbReference type="ARBA" id="ARBA00022842"/>
    </source>
</evidence>
<feature type="binding site" evidence="8">
    <location>
        <position position="504"/>
    </location>
    <ligand>
        <name>Mg(2+)</name>
        <dbReference type="ChEBI" id="CHEBI:18420"/>
    </ligand>
</feature>
<dbReference type="GO" id="GO:0030976">
    <property type="term" value="F:thiamine pyrophosphate binding"/>
    <property type="evidence" value="ECO:0007669"/>
    <property type="project" value="InterPro"/>
</dbReference>
<name>A0A2P7YGR0_9ASCO</name>
<comment type="cofactor">
    <cofactor evidence="8">
        <name>Mg(2+)</name>
        <dbReference type="ChEBI" id="CHEBI:18420"/>
    </cofactor>
    <text evidence="8">Binds 1 Mg(2+) per subunit.</text>
</comment>
<feature type="domain" description="Thiamine pyrophosphate enzyme N-terminal TPP-binding" evidence="12">
    <location>
        <begin position="38"/>
        <end position="136"/>
    </location>
</feature>
<evidence type="ECO:0000256" key="6">
    <source>
        <dbReference type="ARBA" id="ARBA00023052"/>
    </source>
</evidence>
<dbReference type="Gene3D" id="3.40.50.1220">
    <property type="entry name" value="TPP-binding domain"/>
    <property type="match status" value="1"/>
</dbReference>
<evidence type="ECO:0000256" key="1">
    <source>
        <dbReference type="ARBA" id="ARBA00001964"/>
    </source>
</evidence>
<accession>A0A2P7YGR0</accession>
<dbReference type="GO" id="GO:0004737">
    <property type="term" value="F:pyruvate decarboxylase activity"/>
    <property type="evidence" value="ECO:0007669"/>
    <property type="project" value="TreeGrafter"/>
</dbReference>
<dbReference type="CDD" id="cd07038">
    <property type="entry name" value="TPP_PYR_PDC_IPDC_like"/>
    <property type="match status" value="1"/>
</dbReference>
<evidence type="ECO:0000256" key="4">
    <source>
        <dbReference type="ARBA" id="ARBA00022793"/>
    </source>
</evidence>
<dbReference type="PANTHER" id="PTHR43452">
    <property type="entry name" value="PYRUVATE DECARBOXYLASE"/>
    <property type="match status" value="1"/>
</dbReference>
<keyword evidence="6 9" id="KW-0786">Thiamine pyrophosphate</keyword>
<dbReference type="SUPFAM" id="SSF52518">
    <property type="entry name" value="Thiamin diphosphate-binding fold (THDP-binding)"/>
    <property type="match status" value="2"/>
</dbReference>
<evidence type="ECO:0000256" key="3">
    <source>
        <dbReference type="ARBA" id="ARBA00022723"/>
    </source>
</evidence>
<keyword evidence="7" id="KW-0456">Lyase</keyword>
<evidence type="ECO:0008006" key="15">
    <source>
        <dbReference type="Google" id="ProtNLM"/>
    </source>
</evidence>
<dbReference type="InterPro" id="IPR029061">
    <property type="entry name" value="THDP-binding"/>
</dbReference>
<dbReference type="InterPro" id="IPR011766">
    <property type="entry name" value="TPP_enzyme_TPP-bd"/>
</dbReference>
<keyword evidence="4" id="KW-0210">Decarboxylase</keyword>
<evidence type="ECO:0000313" key="13">
    <source>
        <dbReference type="EMBL" id="PSK35149.1"/>
    </source>
</evidence>
<evidence type="ECO:0000256" key="8">
    <source>
        <dbReference type="PIRSR" id="PIRSR036565-2"/>
    </source>
</evidence>
<dbReference type="Proteomes" id="UP000241107">
    <property type="component" value="Unassembled WGS sequence"/>
</dbReference>
<dbReference type="EMBL" id="PYFQ01000018">
    <property type="protein sequence ID" value="PSK35149.1"/>
    <property type="molecule type" value="Genomic_DNA"/>
</dbReference>
<dbReference type="InterPro" id="IPR029035">
    <property type="entry name" value="DHS-like_NAD/FAD-binding_dom"/>
</dbReference>
<dbReference type="PANTHER" id="PTHR43452:SF3">
    <property type="entry name" value="TRANSAMINATED AMINO ACID DECARBOXYLASE"/>
    <property type="match status" value="1"/>
</dbReference>
<dbReference type="GO" id="GO:0005829">
    <property type="term" value="C:cytosol"/>
    <property type="evidence" value="ECO:0007669"/>
    <property type="project" value="TreeGrafter"/>
</dbReference>
<reference evidence="13 14" key="1">
    <citation type="submission" date="2018-03" db="EMBL/GenBank/DDBJ databases">
        <title>Candida pseudohaemulonii genome assembly and annotation.</title>
        <authorList>
            <person name="Munoz J.F."/>
            <person name="Gade L.G."/>
            <person name="Chow N.A."/>
            <person name="Litvintseva A.P."/>
            <person name="Loparev V.N."/>
            <person name="Cuomo C.A."/>
        </authorList>
    </citation>
    <scope>NUCLEOTIDE SEQUENCE [LARGE SCALE GENOMIC DNA]</scope>
    <source>
        <strain evidence="13 14">B12108</strain>
    </source>
</reference>
<comment type="similarity">
    <text evidence="2 9">Belongs to the TPP enzyme family.</text>
</comment>
<evidence type="ECO:0000256" key="7">
    <source>
        <dbReference type="ARBA" id="ARBA00023239"/>
    </source>
</evidence>
<organism evidence="13 14">
    <name type="scientific">Candidozyma pseudohaemuli</name>
    <dbReference type="NCBI Taxonomy" id="418784"/>
    <lineage>
        <taxon>Eukaryota</taxon>
        <taxon>Fungi</taxon>
        <taxon>Dikarya</taxon>
        <taxon>Ascomycota</taxon>
        <taxon>Saccharomycotina</taxon>
        <taxon>Pichiomycetes</taxon>
        <taxon>Metschnikowiaceae</taxon>
        <taxon>Candidozyma</taxon>
    </lineage>
</organism>
<dbReference type="GeneID" id="36568200"/>
<dbReference type="STRING" id="418784.A0A2P7YGR0"/>
<dbReference type="InterPro" id="IPR047214">
    <property type="entry name" value="TPP_PDC_IPDC"/>
</dbReference>
<dbReference type="CDD" id="cd02005">
    <property type="entry name" value="TPP_PDC_IPDC"/>
    <property type="match status" value="1"/>
</dbReference>
<dbReference type="PIRSF" id="PIRSF036565">
    <property type="entry name" value="Pyruvt_ip_decrb"/>
    <property type="match status" value="1"/>
</dbReference>
<dbReference type="GO" id="GO:0000949">
    <property type="term" value="P:aromatic amino acid family catabolic process to alcohol via Ehrlich pathway"/>
    <property type="evidence" value="ECO:0007669"/>
    <property type="project" value="TreeGrafter"/>
</dbReference>
<proteinExistence type="inferred from homology"/>
<evidence type="ECO:0000256" key="2">
    <source>
        <dbReference type="ARBA" id="ARBA00007812"/>
    </source>
</evidence>
<dbReference type="InterPro" id="IPR012110">
    <property type="entry name" value="PDC/IPDC-like"/>
</dbReference>
<feature type="binding site" evidence="8">
    <location>
        <position position="532"/>
    </location>
    <ligand>
        <name>Mg(2+)</name>
        <dbReference type="ChEBI" id="CHEBI:18420"/>
    </ligand>
</feature>
<evidence type="ECO:0000259" key="10">
    <source>
        <dbReference type="Pfam" id="PF00205"/>
    </source>
</evidence>
<feature type="binding site" evidence="8">
    <location>
        <position position="534"/>
    </location>
    <ligand>
        <name>Mg(2+)</name>
        <dbReference type="ChEBI" id="CHEBI:18420"/>
    </ligand>
</feature>
<keyword evidence="3 8" id="KW-0479">Metal-binding</keyword>
<dbReference type="RefSeq" id="XP_024711685.1">
    <property type="nucleotide sequence ID" value="XM_024860128.1"/>
</dbReference>
<dbReference type="Pfam" id="PF00205">
    <property type="entry name" value="TPP_enzyme_M"/>
    <property type="match status" value="1"/>
</dbReference>
<feature type="domain" description="Thiamine pyrophosphate enzyme TPP-binding" evidence="11">
    <location>
        <begin position="462"/>
        <end position="541"/>
    </location>
</feature>
<gene>
    <name evidence="13" type="ORF">C7M61_004813</name>
</gene>
<dbReference type="GO" id="GO:0005634">
    <property type="term" value="C:nucleus"/>
    <property type="evidence" value="ECO:0007669"/>
    <property type="project" value="TreeGrafter"/>
</dbReference>
<evidence type="ECO:0000256" key="9">
    <source>
        <dbReference type="RuleBase" id="RU362132"/>
    </source>
</evidence>
<dbReference type="Pfam" id="PF02776">
    <property type="entry name" value="TPP_enzyme_N"/>
    <property type="match status" value="1"/>
</dbReference>
<dbReference type="InterPro" id="IPR047213">
    <property type="entry name" value="TPP_PYR_PDC_IPDC-like"/>
</dbReference>
<dbReference type="Pfam" id="PF02775">
    <property type="entry name" value="TPP_enzyme_C"/>
    <property type="match status" value="1"/>
</dbReference>
<protein>
    <recommendedName>
        <fullName evidence="15">Transaminated amino acid decarboxylase</fullName>
    </recommendedName>
</protein>
<dbReference type="GO" id="GO:0000287">
    <property type="term" value="F:magnesium ion binding"/>
    <property type="evidence" value="ECO:0007669"/>
    <property type="project" value="InterPro"/>
</dbReference>
<dbReference type="VEuPathDB" id="FungiDB:C7M61_004813"/>
<evidence type="ECO:0000259" key="12">
    <source>
        <dbReference type="Pfam" id="PF02776"/>
    </source>
</evidence>
<dbReference type="InterPro" id="IPR012001">
    <property type="entry name" value="Thiamin_PyroP_enz_TPP-bd_dom"/>
</dbReference>
<feature type="domain" description="Thiamine pyrophosphate enzyme central" evidence="10">
    <location>
        <begin position="243"/>
        <end position="366"/>
    </location>
</feature>
<sequence>MAPVITRPGSEENITSSYSDSLPLGEYLFLRIAQANPKLKSVFGIPGDFNLALLEHLYSDSIAKEKGIDFVGICNELNAAYAADGYAKVIQGLSVLITTYGVGELSAINGVAGAFAEYMPVLHIVGTTSTAQQDQAKTASRRTVRNIHHLVPSRHALTPPDHDVYKYAVQGVSCIQESLTKEDQGDNLDKIDKVITKILQENRPGYLFIPSDIPDVKVPKSRLLQPLNFNELKDASLLEDVSDKILNKLYNAKQPAIFGDALVPRFRAQEQFTKFVEAMPANFVKLFSSNIARNIDETLPNFVGCYYGKLTQDKKITESIEQKTDVLLNVGYFNNETNNGFNSFNFDNVKDYVEIHPDYILIDDEYIVVKSEDRDQRVFSINDLMTKLAEKLDVSKFVHNDGQNNIDYKYKMPSFTANDSNKEVITQNKLLDFMKEYLQPNDIFFVETCSFLFGVADLTLPKGASFYSQSFYGSIGYALPGTLGGARAERDLGTKRRVVLVQGDGSAQMTIQELTSYIRHDIEPPKVFLLNNEGYTVERIIKGPTRLYNDIQLNWQWTQLLKVLGDPEEKKHVSADLRSAEQLTKVLSQAPLDKVEFYELHLAKLDVPDRFTLMFK</sequence>